<dbReference type="EMBL" id="FNLF01000002">
    <property type="protein sequence ID" value="SDQ36487.1"/>
    <property type="molecule type" value="Genomic_DNA"/>
</dbReference>
<keyword evidence="3" id="KW-1185">Reference proteome</keyword>
<dbReference type="OrthoDB" id="4565137at2"/>
<protein>
    <recommendedName>
        <fullName evidence="4">Toprim domain-containing protein</fullName>
    </recommendedName>
</protein>
<dbReference type="STRING" id="47312.SAMN04489765_0124"/>
<dbReference type="SUPFAM" id="SSF56731">
    <property type="entry name" value="DNA primase core"/>
    <property type="match status" value="1"/>
</dbReference>
<dbReference type="RefSeq" id="WP_068563701.1">
    <property type="nucleotide sequence ID" value="NZ_FNLF01000002.1"/>
</dbReference>
<organism evidence="2 3">
    <name type="scientific">Tsukamurella pulmonis</name>
    <dbReference type="NCBI Taxonomy" id="47312"/>
    <lineage>
        <taxon>Bacteria</taxon>
        <taxon>Bacillati</taxon>
        <taxon>Actinomycetota</taxon>
        <taxon>Actinomycetes</taxon>
        <taxon>Mycobacteriales</taxon>
        <taxon>Tsukamurellaceae</taxon>
        <taxon>Tsukamurella</taxon>
    </lineage>
</organism>
<evidence type="ECO:0000313" key="2">
    <source>
        <dbReference type="EMBL" id="SDQ36487.1"/>
    </source>
</evidence>
<dbReference type="Gene3D" id="3.40.1360.10">
    <property type="match status" value="1"/>
</dbReference>
<sequence length="374" mass="40294">MTAPSLDRVRDAFEQVAGPGKQSGQWTLFCCPCHDDHHASAAITHNISAGRTVVKCFAGCDSRDILEAIGVPVRDLYDEPRQHPRGPQSPREAAARRAAAEQARREAQARRERTQQEMAVRRAALAAERGPQTGPTRLVRAYIYEQADGTPAGSVCRYVTPHEHKDVKDFRQFQWDTKRRKYIAHGFDPVLYHLPEVRQAVDEGRTIVLVEGEKDADRGRAEGFVATCNAMGADTFIADHAAQLAGAARVVIVADRDQAGYRHAAHVRDLISGTVGAVYTVRAAEGKDLSDHLDAGHPISALVPCDPLAELHALTNPATSEKRAADTAQKLIAATTTHPTPPRCVAPSAAATAPMGAAAPRLEQGATAQVGISR</sequence>
<dbReference type="AlphaFoldDB" id="A0A1H1AA13"/>
<dbReference type="Proteomes" id="UP000183053">
    <property type="component" value="Unassembled WGS sequence"/>
</dbReference>
<gene>
    <name evidence="2" type="ORF">SAMN04489765_0124</name>
</gene>
<proteinExistence type="predicted"/>
<reference evidence="3" key="1">
    <citation type="submission" date="2016-10" db="EMBL/GenBank/DDBJ databases">
        <authorList>
            <person name="Varghese N."/>
            <person name="Submissions S."/>
        </authorList>
    </citation>
    <scope>NUCLEOTIDE SEQUENCE [LARGE SCALE GENOMIC DNA]</scope>
    <source>
        <strain evidence="3">DSM 44142</strain>
    </source>
</reference>
<dbReference type="InterPro" id="IPR034154">
    <property type="entry name" value="TOPRIM_DnaG/twinkle"/>
</dbReference>
<accession>A0A1H1AA13</accession>
<dbReference type="CDD" id="cd01029">
    <property type="entry name" value="TOPRIM_primases"/>
    <property type="match status" value="1"/>
</dbReference>
<evidence type="ECO:0000256" key="1">
    <source>
        <dbReference type="SAM" id="MobiDB-lite"/>
    </source>
</evidence>
<evidence type="ECO:0008006" key="4">
    <source>
        <dbReference type="Google" id="ProtNLM"/>
    </source>
</evidence>
<evidence type="ECO:0000313" key="3">
    <source>
        <dbReference type="Proteomes" id="UP000183053"/>
    </source>
</evidence>
<feature type="region of interest" description="Disordered" evidence="1">
    <location>
        <begin position="77"/>
        <end position="116"/>
    </location>
</feature>
<name>A0A1H1AA13_9ACTN</name>
<feature type="compositionally biased region" description="Basic and acidic residues" evidence="1">
    <location>
        <begin position="93"/>
        <end position="115"/>
    </location>
</feature>